<dbReference type="NCBIfam" id="NF006421">
    <property type="entry name" value="PRK08673.1"/>
    <property type="match status" value="1"/>
</dbReference>
<dbReference type="Gene3D" id="3.20.20.70">
    <property type="entry name" value="Aldolase class I"/>
    <property type="match status" value="1"/>
</dbReference>
<organism evidence="3 4">
    <name type="scientific">Actinocrinis puniceicyclus</name>
    <dbReference type="NCBI Taxonomy" id="977794"/>
    <lineage>
        <taxon>Bacteria</taxon>
        <taxon>Bacillati</taxon>
        <taxon>Actinomycetota</taxon>
        <taxon>Actinomycetes</taxon>
        <taxon>Catenulisporales</taxon>
        <taxon>Actinospicaceae</taxon>
        <taxon>Actinocrinis</taxon>
    </lineage>
</organism>
<dbReference type="InterPro" id="IPR052899">
    <property type="entry name" value="Class-I_DAHP_synthase"/>
</dbReference>
<dbReference type="NCBIfam" id="TIGR01361">
    <property type="entry name" value="DAHP_synth_Bsub"/>
    <property type="match status" value="1"/>
</dbReference>
<dbReference type="InterPro" id="IPR006218">
    <property type="entry name" value="DAHP1/KDSA"/>
</dbReference>
<dbReference type="EC" id="2.5.1.54" evidence="3"/>
<dbReference type="EMBL" id="JAGSXH010000010">
    <property type="protein sequence ID" value="MBS2962369.1"/>
    <property type="molecule type" value="Genomic_DNA"/>
</dbReference>
<dbReference type="PANTHER" id="PTHR43018">
    <property type="entry name" value="PHOSPHO-2-DEHYDRO-3-DEOXYHEPTONATE ALDOLASE"/>
    <property type="match status" value="1"/>
</dbReference>
<evidence type="ECO:0000313" key="4">
    <source>
        <dbReference type="Proteomes" id="UP000677913"/>
    </source>
</evidence>
<gene>
    <name evidence="3" type="primary">aroF</name>
    <name evidence="3" type="ORF">KGA66_04875</name>
</gene>
<sequence length="353" mass="37448">MTRIAVLLAAELTAASIDTVVSRVLPAADQVQTYRANGRTVLEVTGAAPALTERLREWPEVEKVLESAQEKDLLLTRRALYGSDSVVDVGGVPVGGNAVAVIAGPCSMDGPETLMRTAEAVRAAGAALFRVGLFKPRTSPYSFQGLGRDGFEAVREVRRVYGMPIVTEVLSVRDIEDLLEVADMLQVGARNMQNFPLLSELGKIGRPVLLKRGLAATVREWLSAAEYLLAGGNDEIILCERGIRTFETTSRFTTDINSIPVVKELSHLPLIVDPSHSAGHSRLVAPVARAGLAAGADGLIIEVHAQPEKALSDGAQALDPIGFGNLMPQLRNVAAVLGRGMVAPPVDEPALAG</sequence>
<protein>
    <submittedName>
        <fullName evidence="3">3-deoxy-7-phosphoheptulonate synthase</fullName>
        <ecNumber evidence="3">2.5.1.54</ecNumber>
    </submittedName>
</protein>
<dbReference type="GO" id="GO:0003849">
    <property type="term" value="F:3-deoxy-7-phosphoheptulonate synthase activity"/>
    <property type="evidence" value="ECO:0007669"/>
    <property type="project" value="UniProtKB-EC"/>
</dbReference>
<keyword evidence="1 3" id="KW-0808">Transferase</keyword>
<dbReference type="InterPro" id="IPR006268">
    <property type="entry name" value="DAHP_syn_2"/>
</dbReference>
<accession>A0A8J7WM83</accession>
<dbReference type="GO" id="GO:0016832">
    <property type="term" value="F:aldehyde-lyase activity"/>
    <property type="evidence" value="ECO:0007669"/>
    <property type="project" value="InterPro"/>
</dbReference>
<keyword evidence="4" id="KW-1185">Reference proteome</keyword>
<evidence type="ECO:0000313" key="3">
    <source>
        <dbReference type="EMBL" id="MBS2962369.1"/>
    </source>
</evidence>
<evidence type="ECO:0000256" key="1">
    <source>
        <dbReference type="ARBA" id="ARBA00022679"/>
    </source>
</evidence>
<dbReference type="InterPro" id="IPR013785">
    <property type="entry name" value="Aldolase_TIM"/>
</dbReference>
<dbReference type="Proteomes" id="UP000677913">
    <property type="component" value="Unassembled WGS sequence"/>
</dbReference>
<dbReference type="Pfam" id="PF00793">
    <property type="entry name" value="DAHP_synth_1"/>
    <property type="match status" value="1"/>
</dbReference>
<dbReference type="RefSeq" id="WP_211464952.1">
    <property type="nucleotide sequence ID" value="NZ_JAGSXH010000010.1"/>
</dbReference>
<dbReference type="AlphaFoldDB" id="A0A8J7WM83"/>
<dbReference type="NCBIfam" id="NF009239">
    <property type="entry name" value="PRK12595.1"/>
    <property type="match status" value="1"/>
</dbReference>
<reference evidence="3" key="1">
    <citation type="submission" date="2021-04" db="EMBL/GenBank/DDBJ databases">
        <title>Genome based classification of Actinospica acidithermotolerans sp. nov., an actinobacterium isolated from an Indonesian hot spring.</title>
        <authorList>
            <person name="Kusuma A.B."/>
            <person name="Putra K.E."/>
            <person name="Nafisah S."/>
            <person name="Loh J."/>
            <person name="Nouioui I."/>
            <person name="Goodfellow M."/>
        </authorList>
    </citation>
    <scope>NUCLEOTIDE SEQUENCE</scope>
    <source>
        <strain evidence="3">DSM 45618</strain>
    </source>
</reference>
<evidence type="ECO:0000259" key="2">
    <source>
        <dbReference type="Pfam" id="PF00793"/>
    </source>
</evidence>
<dbReference type="SUPFAM" id="SSF51569">
    <property type="entry name" value="Aldolase"/>
    <property type="match status" value="1"/>
</dbReference>
<name>A0A8J7WM83_9ACTN</name>
<dbReference type="PANTHER" id="PTHR43018:SF2">
    <property type="entry name" value="PHOSPHO-2-DEHYDRO-3-DEOXYHEPTONATE ALDOLASE"/>
    <property type="match status" value="1"/>
</dbReference>
<comment type="caution">
    <text evidence="3">The sequence shown here is derived from an EMBL/GenBank/DDBJ whole genome shotgun (WGS) entry which is preliminary data.</text>
</comment>
<dbReference type="GO" id="GO:0009073">
    <property type="term" value="P:aromatic amino acid family biosynthetic process"/>
    <property type="evidence" value="ECO:0007669"/>
    <property type="project" value="InterPro"/>
</dbReference>
<feature type="domain" description="DAHP synthetase I/KDSA" evidence="2">
    <location>
        <begin position="95"/>
        <end position="327"/>
    </location>
</feature>
<proteinExistence type="predicted"/>